<evidence type="ECO:0000313" key="1">
    <source>
        <dbReference type="EMBL" id="ALS75367.1"/>
    </source>
</evidence>
<reference evidence="1" key="1">
    <citation type="submission" date="2016-01" db="EMBL/GenBank/DDBJ databases">
        <title>Complete genome of Planococcus rifietoensis type strain M8.</title>
        <authorList>
            <person name="See-Too W.S."/>
        </authorList>
    </citation>
    <scope>NUCLEOTIDE SEQUENCE [LARGE SCALE GENOMIC DNA]</scope>
    <source>
        <strain evidence="1">M8</strain>
    </source>
</reference>
<dbReference type="KEGG" id="prt:AUC31_09090"/>
<protein>
    <recommendedName>
        <fullName evidence="3">Flagellar protein FlbD</fullName>
    </recommendedName>
</protein>
<dbReference type="EMBL" id="CP013659">
    <property type="protein sequence ID" value="ALS75367.1"/>
    <property type="molecule type" value="Genomic_DNA"/>
</dbReference>
<gene>
    <name evidence="1" type="ORF">AUC31_09090</name>
</gene>
<dbReference type="PANTHER" id="PTHR39185:SF1">
    <property type="entry name" value="SWARMING MOTILITY PROTEIN SWRD"/>
    <property type="match status" value="1"/>
</dbReference>
<organism evidence="1 2">
    <name type="scientific">Planococcus rifietoensis</name>
    <dbReference type="NCBI Taxonomy" id="200991"/>
    <lineage>
        <taxon>Bacteria</taxon>
        <taxon>Bacillati</taxon>
        <taxon>Bacillota</taxon>
        <taxon>Bacilli</taxon>
        <taxon>Bacillales</taxon>
        <taxon>Caryophanaceae</taxon>
        <taxon>Planococcus</taxon>
    </lineage>
</organism>
<accession>A0A0U2PBF9</accession>
<dbReference type="InterPro" id="IPR009384">
    <property type="entry name" value="SwrD-like"/>
</dbReference>
<dbReference type="AlphaFoldDB" id="A0A0U2PBF9"/>
<evidence type="ECO:0008006" key="3">
    <source>
        <dbReference type="Google" id="ProtNLM"/>
    </source>
</evidence>
<name>A0A0U2PBF9_9BACL</name>
<evidence type="ECO:0000313" key="2">
    <source>
        <dbReference type="Proteomes" id="UP000067683"/>
    </source>
</evidence>
<dbReference type="PANTHER" id="PTHR39185">
    <property type="entry name" value="SWARMING MOTILITY PROTEIN SWRD"/>
    <property type="match status" value="1"/>
</dbReference>
<dbReference type="RefSeq" id="WP_058382074.1">
    <property type="nucleotide sequence ID" value="NZ_CP013659.2"/>
</dbReference>
<keyword evidence="2" id="KW-1185">Reference proteome</keyword>
<sequence>MIRLTRLNRSEIVLNAVYIERIEAMPDTVVTLTTGRKVHVLEPVQTVIDSVSAYYRDINILPKLHDAPMEE</sequence>
<proteinExistence type="predicted"/>
<dbReference type="Pfam" id="PF06289">
    <property type="entry name" value="FlbD"/>
    <property type="match status" value="1"/>
</dbReference>
<dbReference type="STRING" id="200991.AUC31_09090"/>
<dbReference type="OrthoDB" id="9799862at2"/>
<dbReference type="Proteomes" id="UP000067683">
    <property type="component" value="Chromosome"/>
</dbReference>